<sequence>MGSCAPQHNLYKATAYGLACEVHRGTRPNPGKGMTPRDPEKGNLGLQLLEAFDSLSEKTMRRALTEFR</sequence>
<name>A0ABD2Y9T8_9GENT</name>
<proteinExistence type="predicted"/>
<dbReference type="AlphaFoldDB" id="A0ABD2Y9T8"/>
<comment type="caution">
    <text evidence="1">The sequence shown here is derived from an EMBL/GenBank/DDBJ whole genome shotgun (WGS) entry which is preliminary data.</text>
</comment>
<dbReference type="EMBL" id="JBJUIK010000015">
    <property type="protein sequence ID" value="KAL3502383.1"/>
    <property type="molecule type" value="Genomic_DNA"/>
</dbReference>
<gene>
    <name evidence="1" type="ORF">ACH5RR_036832</name>
</gene>
<dbReference type="Proteomes" id="UP001630127">
    <property type="component" value="Unassembled WGS sequence"/>
</dbReference>
<protein>
    <submittedName>
        <fullName evidence="1">Uncharacterized protein</fullName>
    </submittedName>
</protein>
<accession>A0ABD2Y9T8</accession>
<evidence type="ECO:0000313" key="1">
    <source>
        <dbReference type="EMBL" id="KAL3502383.1"/>
    </source>
</evidence>
<organism evidence="1 2">
    <name type="scientific">Cinchona calisaya</name>
    <dbReference type="NCBI Taxonomy" id="153742"/>
    <lineage>
        <taxon>Eukaryota</taxon>
        <taxon>Viridiplantae</taxon>
        <taxon>Streptophyta</taxon>
        <taxon>Embryophyta</taxon>
        <taxon>Tracheophyta</taxon>
        <taxon>Spermatophyta</taxon>
        <taxon>Magnoliopsida</taxon>
        <taxon>eudicotyledons</taxon>
        <taxon>Gunneridae</taxon>
        <taxon>Pentapetalae</taxon>
        <taxon>asterids</taxon>
        <taxon>lamiids</taxon>
        <taxon>Gentianales</taxon>
        <taxon>Rubiaceae</taxon>
        <taxon>Cinchonoideae</taxon>
        <taxon>Cinchoneae</taxon>
        <taxon>Cinchona</taxon>
    </lineage>
</organism>
<reference evidence="1 2" key="1">
    <citation type="submission" date="2024-11" db="EMBL/GenBank/DDBJ databases">
        <title>A near-complete genome assembly of Cinchona calisaya.</title>
        <authorList>
            <person name="Lian D.C."/>
            <person name="Zhao X.W."/>
            <person name="Wei L."/>
        </authorList>
    </citation>
    <scope>NUCLEOTIDE SEQUENCE [LARGE SCALE GENOMIC DNA]</scope>
    <source>
        <tissue evidence="1">Nenye</tissue>
    </source>
</reference>
<evidence type="ECO:0000313" key="2">
    <source>
        <dbReference type="Proteomes" id="UP001630127"/>
    </source>
</evidence>
<keyword evidence="2" id="KW-1185">Reference proteome</keyword>